<dbReference type="PANTHER" id="PTHR33070">
    <property type="entry name" value="OS06G0725500 PROTEIN"/>
    <property type="match status" value="1"/>
</dbReference>
<dbReference type="Proteomes" id="UP001159364">
    <property type="component" value="Linkage Group LG05"/>
</dbReference>
<keyword evidence="2" id="KW-1185">Reference proteome</keyword>
<dbReference type="GO" id="GO:0048367">
    <property type="term" value="P:shoot system development"/>
    <property type="evidence" value="ECO:0007669"/>
    <property type="project" value="InterPro"/>
</dbReference>
<dbReference type="PANTHER" id="PTHR33070:SF129">
    <property type="entry name" value="DUF241 DOMAIN PROTEIN"/>
    <property type="match status" value="1"/>
</dbReference>
<dbReference type="GO" id="GO:0048364">
    <property type="term" value="P:root development"/>
    <property type="evidence" value="ECO:0007669"/>
    <property type="project" value="InterPro"/>
</dbReference>
<dbReference type="InterPro" id="IPR004320">
    <property type="entry name" value="BPS1_pln"/>
</dbReference>
<proteinExistence type="predicted"/>
<organism evidence="1 2">
    <name type="scientific">Erythroxylum novogranatense</name>
    <dbReference type="NCBI Taxonomy" id="1862640"/>
    <lineage>
        <taxon>Eukaryota</taxon>
        <taxon>Viridiplantae</taxon>
        <taxon>Streptophyta</taxon>
        <taxon>Embryophyta</taxon>
        <taxon>Tracheophyta</taxon>
        <taxon>Spermatophyta</taxon>
        <taxon>Magnoliopsida</taxon>
        <taxon>eudicotyledons</taxon>
        <taxon>Gunneridae</taxon>
        <taxon>Pentapetalae</taxon>
        <taxon>rosids</taxon>
        <taxon>fabids</taxon>
        <taxon>Malpighiales</taxon>
        <taxon>Erythroxylaceae</taxon>
        <taxon>Erythroxylum</taxon>
    </lineage>
</organism>
<reference evidence="1 2" key="1">
    <citation type="submission" date="2021-09" db="EMBL/GenBank/DDBJ databases">
        <title>Genomic insights and catalytic innovation underlie evolution of tropane alkaloids biosynthesis.</title>
        <authorList>
            <person name="Wang Y.-J."/>
            <person name="Tian T."/>
            <person name="Huang J.-P."/>
            <person name="Huang S.-X."/>
        </authorList>
    </citation>
    <scope>NUCLEOTIDE SEQUENCE [LARGE SCALE GENOMIC DNA]</scope>
    <source>
        <strain evidence="1">KIB-2018</strain>
        <tissue evidence="1">Leaf</tissue>
    </source>
</reference>
<dbReference type="AlphaFoldDB" id="A0AAV8TE16"/>
<name>A0AAV8TE16_9ROSI</name>
<dbReference type="EMBL" id="JAIWQS010000005">
    <property type="protein sequence ID" value="KAJ8765040.1"/>
    <property type="molecule type" value="Genomic_DNA"/>
</dbReference>
<gene>
    <name evidence="1" type="ORF">K2173_010516</name>
</gene>
<protein>
    <submittedName>
        <fullName evidence="1">Uncharacterized protein</fullName>
    </submittedName>
</protein>
<evidence type="ECO:0000313" key="2">
    <source>
        <dbReference type="Proteomes" id="UP001159364"/>
    </source>
</evidence>
<comment type="caution">
    <text evidence="1">The sequence shown here is derived from an EMBL/GenBank/DDBJ whole genome shotgun (WGS) entry which is preliminary data.</text>
</comment>
<evidence type="ECO:0000313" key="1">
    <source>
        <dbReference type="EMBL" id="KAJ8765040.1"/>
    </source>
</evidence>
<sequence length="215" mass="24616">MASKINFHARFNSLSSRPHPVIVKSEENISRLKQHLHHQLDVCSIINDALLHTRERTIDLISVIRRRQGGLDSDIRRYKASKKIVLKTIQKAIKTVKGKLQTKPSGWSLPSKLMHHKRVACNGEEPTVNEYSVADAVPESLTDCMTGKYNNNSMQAGNARMKRNNLDHLTIQDLEEGTDCLYRHMIETRPLFSTFSINSLKIWKAVFVNNEYTHV</sequence>
<accession>A0AAV8TE16</accession>
<dbReference type="Pfam" id="PF03087">
    <property type="entry name" value="BPS1"/>
    <property type="match status" value="1"/>
</dbReference>